<keyword evidence="11 15" id="KW-1176">Cytoplasmic inwards viral transport</keyword>
<evidence type="ECO:0000256" key="8">
    <source>
        <dbReference type="ARBA" id="ARBA00022921"/>
    </source>
</evidence>
<feature type="disulfide bond" evidence="15">
    <location>
        <begin position="25"/>
        <end position="31"/>
    </location>
</feature>
<evidence type="ECO:0000256" key="4">
    <source>
        <dbReference type="ARBA" id="ARBA00022562"/>
    </source>
</evidence>
<organism evidence="16">
    <name type="scientific">Gammapapillomavirus 6</name>
    <dbReference type="NCBI Taxonomy" id="1175848"/>
    <lineage>
        <taxon>Viruses</taxon>
        <taxon>Monodnaviria</taxon>
        <taxon>Shotokuvirae</taxon>
        <taxon>Cossaviricota</taxon>
        <taxon>Papovaviricetes</taxon>
        <taxon>Zurhausenvirales</taxon>
        <taxon>Papillomaviridae</taxon>
        <taxon>Firstpapillomavirinae</taxon>
        <taxon>Gammapapillomavirus</taxon>
    </lineage>
</organism>
<dbReference type="InterPro" id="IPR000784">
    <property type="entry name" value="Late_L2"/>
</dbReference>
<keyword evidence="9 15" id="KW-1177">Microtubular inwards viral transport</keyword>
<name>A0A2D2AL87_9PAPI</name>
<dbReference type="GO" id="GO:0046718">
    <property type="term" value="P:symbiont entry into host cell"/>
    <property type="evidence" value="ECO:0007669"/>
    <property type="project" value="UniProtKB-KW"/>
</dbReference>
<comment type="PTM">
    <text evidence="15">Highly phosphorylated.</text>
</comment>
<dbReference type="GO" id="GO:0003677">
    <property type="term" value="F:DNA binding"/>
    <property type="evidence" value="ECO:0007669"/>
    <property type="project" value="UniProtKB-UniRule"/>
</dbReference>
<keyword evidence="14 15" id="KW-1160">Virus entry into host cell</keyword>
<evidence type="ECO:0000256" key="10">
    <source>
        <dbReference type="ARBA" id="ARBA00023046"/>
    </source>
</evidence>
<evidence type="ECO:0000256" key="9">
    <source>
        <dbReference type="ARBA" id="ARBA00022952"/>
    </source>
</evidence>
<evidence type="ECO:0000256" key="14">
    <source>
        <dbReference type="ARBA" id="ARBA00023296"/>
    </source>
</evidence>
<evidence type="ECO:0000256" key="6">
    <source>
        <dbReference type="ARBA" id="ARBA00022812"/>
    </source>
</evidence>
<proteinExistence type="inferred from homology"/>
<keyword evidence="10" id="KW-1039">Host endosome</keyword>
<accession>A0A2D2AL87</accession>
<evidence type="ECO:0000256" key="12">
    <source>
        <dbReference type="ARBA" id="ARBA00023125"/>
    </source>
</evidence>
<keyword evidence="3 15" id="KW-0167">Capsid protein</keyword>
<dbReference type="EMBL" id="MF588697">
    <property type="protein sequence ID" value="ATQ38224.1"/>
    <property type="molecule type" value="Genomic_DNA"/>
</dbReference>
<evidence type="ECO:0000256" key="15">
    <source>
        <dbReference type="HAMAP-Rule" id="MF_04003"/>
    </source>
</evidence>
<keyword evidence="8 15" id="KW-0426">Late protein</keyword>
<comment type="caution">
    <text evidence="15">Lacks conserved residue(s) required for the propagation of feature annotation.</text>
</comment>
<evidence type="ECO:0000256" key="1">
    <source>
        <dbReference type="ARBA" id="ARBA00022524"/>
    </source>
</evidence>
<evidence type="ECO:0000256" key="13">
    <source>
        <dbReference type="ARBA" id="ARBA00023157"/>
    </source>
</evidence>
<comment type="subunit">
    <text evidence="15">Interacts with major capsid protein L1. Interacts with E2; this interaction inhibits E2 transcriptional activity but not the DNA replication function E2. Interacts with host HSPA8; this interaction is required for L2 nuclear translocation. Interacts with host importins KPNB2 and KPNB3. Forms a complex with importin alpha2-beta1 heterodimers via interaction with the importin alpha2 adapter. Interacts with host DYNLT1; this interaction is essential for virus intracellular transport during entry. Interacts (via C-terminus) with host retromer subunits VPS35 AND VPS29.</text>
</comment>
<dbReference type="GO" id="GO:0043657">
    <property type="term" value="C:host cell"/>
    <property type="evidence" value="ECO:0007669"/>
    <property type="project" value="GOC"/>
</dbReference>
<gene>
    <name evidence="15 16" type="primary">L2</name>
</gene>
<keyword evidence="6" id="KW-1040">Host Golgi apparatus</keyword>
<evidence type="ECO:0000256" key="11">
    <source>
        <dbReference type="ARBA" id="ARBA00023120"/>
    </source>
</evidence>
<keyword evidence="2 15" id="KW-0597">Phosphoprotein</keyword>
<comment type="subcellular location">
    <subcellularLocation>
        <location evidence="15">Virion</location>
    </subcellularLocation>
    <subcellularLocation>
        <location evidence="15">Host nucleus</location>
    </subcellularLocation>
</comment>
<evidence type="ECO:0000313" key="16">
    <source>
        <dbReference type="EMBL" id="ATQ38224.1"/>
    </source>
</evidence>
<comment type="similarity">
    <text evidence="15">Belongs to the papillomaviridae L2 protein family.</text>
</comment>
<keyword evidence="1 15" id="KW-1163">Viral penetration into host nucleus</keyword>
<dbReference type="GO" id="GO:0075732">
    <property type="term" value="P:viral penetration into host nucleus"/>
    <property type="evidence" value="ECO:0007669"/>
    <property type="project" value="UniProtKB-KW"/>
</dbReference>
<evidence type="ECO:0000256" key="7">
    <source>
        <dbReference type="ARBA" id="ARBA00022844"/>
    </source>
</evidence>
<dbReference type="Pfam" id="PF00513">
    <property type="entry name" value="Late_protein_L2"/>
    <property type="match status" value="1"/>
</dbReference>
<dbReference type="GO" id="GO:0019028">
    <property type="term" value="C:viral capsid"/>
    <property type="evidence" value="ECO:0007669"/>
    <property type="project" value="UniProtKB-UniRule"/>
</dbReference>
<keyword evidence="7 15" id="KW-0946">Virion</keyword>
<sequence length="537" mass="57418">MDTVGDGTKHKRPKRDTVENIYRHCAATGTCPDDVKNKVEQTTIADRILKWIASIVYFGGLGISSGRGTGGSTGYIPLGGGGAGRVTPEGTVIRPGVIIDPIGPPDIVPVDVVTPESSSIVPLEVIPNIATTETPAVEVPDIGIVAEGDPISDITLDTTTPAVATIDPTSAVVEGQAITPTTRRIAFNGSRHGSPSYISVYGHPTDPVSQATAEVFIGAAPDNGTVINIGESIPLDTFVQTEGSSTFSIEAPDTAPRSSTPRAFQKAFQKARDLYNRRVEQVRTRNVDFLSRPRQAVTFQFENPAFEDEVTLQFEQDLRQVAQAAPDSDFADVVHLSRPRYSETPEGTIRVSRLGRRGTIQTRSGLQIGSNVHFYYDISPIQTDVIEMQSFGVGTGSPIVGSADTAPILVPSTETSFIEGHTLVGPQDITIDTLSDTADTDFSSSRLALLGYADPTTPSVIPSLRIATLPPGTALQLLITAKNRVVPITAVSSNVSTHDIHVQPVTPAIVINGFEALPGFYLHPGLQRKRKRRWDDV</sequence>
<dbReference type="GO" id="GO:0075521">
    <property type="term" value="P:microtubule-dependent intracellular transport of viral material towards nucleus"/>
    <property type="evidence" value="ECO:0007669"/>
    <property type="project" value="UniProtKB-UniRule"/>
</dbReference>
<dbReference type="HAMAP" id="MF_04003">
    <property type="entry name" value="PPV_L2"/>
    <property type="match status" value="1"/>
</dbReference>
<keyword evidence="12 15" id="KW-0238">DNA-binding</keyword>
<reference evidence="16" key="1">
    <citation type="journal article" date="2018" name="MSphere">
        <title>Metagenomic Discovery of 83 New Human Papillomavirus Types in Patients with Immunodeficiency.</title>
        <authorList>
            <person name="Pastrana D.V."/>
            <person name="Peretti A."/>
            <person name="Welch N.L."/>
            <person name="Borgogna C."/>
            <person name="Olivero C."/>
            <person name="Badolato R."/>
            <person name="Notarangelo L.D."/>
            <person name="Gariglio M."/>
            <person name="FitzGerald P.C."/>
            <person name="McIntosh C.E."/>
            <person name="Reeves J."/>
            <person name="Starrett G.J."/>
            <person name="Bliskovsky V."/>
            <person name="Velez D."/>
            <person name="Brownell I."/>
            <person name="Yarchoan R."/>
            <person name="Wyvill K.M."/>
            <person name="Uldrick T.S."/>
            <person name="Maldarelli F."/>
            <person name="Lisco A."/>
            <person name="Sereti I."/>
            <person name="Gonzalez C.M."/>
            <person name="Androphy E.J."/>
            <person name="McBride A.A."/>
            <person name="Van Doorslaer K."/>
            <person name="Garcia F."/>
            <person name="Dvoretzky I."/>
            <person name="Liu J.S."/>
            <person name="Han J."/>
            <person name="Murphy P.M."/>
            <person name="McDermott D.H."/>
            <person name="Buck C.B."/>
        </authorList>
    </citation>
    <scope>NUCLEOTIDE SEQUENCE</scope>
    <source>
        <strain evidence="16">Gamma06_w03c65</strain>
    </source>
</reference>
<dbReference type="GO" id="GO:0042025">
    <property type="term" value="C:host cell nucleus"/>
    <property type="evidence" value="ECO:0007669"/>
    <property type="project" value="UniProtKB-SubCell"/>
</dbReference>
<evidence type="ECO:0000256" key="5">
    <source>
        <dbReference type="ARBA" id="ARBA00022581"/>
    </source>
</evidence>
<keyword evidence="4 15" id="KW-1048">Host nucleus</keyword>
<dbReference type="GO" id="GO:0005198">
    <property type="term" value="F:structural molecule activity"/>
    <property type="evidence" value="ECO:0007669"/>
    <property type="project" value="UniProtKB-UniRule"/>
</dbReference>
<dbReference type="Proteomes" id="UP000289910">
    <property type="component" value="Segment"/>
</dbReference>
<keyword evidence="13 15" id="KW-1015">Disulfide bond</keyword>
<protein>
    <recommendedName>
        <fullName evidence="15">Minor capsid protein L2</fullName>
    </recommendedName>
</protein>
<comment type="function">
    <text evidence="15">Minor protein of the capsid that localizes along the inner surface of the virion, within the central cavities beneath the L1 pentamers. Plays a role in capsid stabilization through interaction with the major capsid protein L1. Once the virion enters the host cell, L2 escorts the genomic DNA into the nucleus by promoting escape from the endosomal compartments and traffic through the host Golgi network. Mechanistically, the C-terminus of L2 possesses a cell-penetrating peptide that protudes from the host endosome, interacts with host cytoplasmic retromer cargo and thereby mediates the capsid delivery to the host trans-Golgi network. Plays a role through its interaction with host dynein in the intracellular microtubule-dependent transport of viral capsid toward the nucleus. Mediates the viral genome import into the nucleus through binding to host importins. Once within the nucleus, L2 localizes viral genomes to host PML bodies in order to activate early gene expression for establishment of infection. Later on, promotes late gene expression by interacting with the viral E2 protein and by inhibiting its transcriptional activation functions. During virion assembly, encapsidates the genome by direct interaction with the viral DNA.</text>
</comment>
<keyword evidence="5 15" id="KW-0945">Host-virus interaction</keyword>
<evidence type="ECO:0000256" key="3">
    <source>
        <dbReference type="ARBA" id="ARBA00022561"/>
    </source>
</evidence>
<evidence type="ECO:0000256" key="2">
    <source>
        <dbReference type="ARBA" id="ARBA00022553"/>
    </source>
</evidence>